<dbReference type="RefSeq" id="WP_107221713.1">
    <property type="nucleotide sequence ID" value="NZ_CP028339.1"/>
</dbReference>
<dbReference type="EMBL" id="CP028339">
    <property type="protein sequence ID" value="AVR89636.1"/>
    <property type="molecule type" value="Genomic_DNA"/>
</dbReference>
<gene>
    <name evidence="2" type="ORF">Tharo_2754</name>
</gene>
<evidence type="ECO:0000259" key="1">
    <source>
        <dbReference type="Pfam" id="PF07811"/>
    </source>
</evidence>
<dbReference type="Pfam" id="PF07811">
    <property type="entry name" value="TadE"/>
    <property type="match status" value="1"/>
</dbReference>
<sequence length="140" mass="14567">MRKSMRGVAAVELAIVLVPLLLLGFGITEFGRAMYTYNALTKSVRDAARYLTRQTPGDAAAHGAAKCIAVHGNEGCTGAVLAPGLSTGLVQVAEGSLTTGTGTINTVTVAISGYPYNSVVEFVMPDITFGNISITMRSQL</sequence>
<reference evidence="2 3" key="1">
    <citation type="submission" date="2018-03" db="EMBL/GenBank/DDBJ databases">
        <title>Complete genome sequence of Thauera aromatica, a model organism for studying aromatic compound degradation under denitrifying conditions.</title>
        <authorList>
            <person name="Lo H.-Y."/>
            <person name="Goris T."/>
            <person name="Boll M."/>
            <person name="Mueller J.A."/>
        </authorList>
    </citation>
    <scope>NUCLEOTIDE SEQUENCE [LARGE SCALE GENOMIC DNA]</scope>
    <source>
        <strain evidence="2 3">K172</strain>
    </source>
</reference>
<dbReference type="Proteomes" id="UP000241885">
    <property type="component" value="Chromosome"/>
</dbReference>
<feature type="domain" description="TadE-like" evidence="1">
    <location>
        <begin position="7"/>
        <end position="49"/>
    </location>
</feature>
<dbReference type="OrthoDB" id="7026216at2"/>
<dbReference type="KEGG" id="tak:Tharo_2754"/>
<organism evidence="2 3">
    <name type="scientific">Thauera aromatica K172</name>
    <dbReference type="NCBI Taxonomy" id="44139"/>
    <lineage>
        <taxon>Bacteria</taxon>
        <taxon>Pseudomonadati</taxon>
        <taxon>Pseudomonadota</taxon>
        <taxon>Betaproteobacteria</taxon>
        <taxon>Rhodocyclales</taxon>
        <taxon>Zoogloeaceae</taxon>
        <taxon>Thauera</taxon>
    </lineage>
</organism>
<dbReference type="AlphaFoldDB" id="A0A2R4BQM1"/>
<name>A0A2R4BQM1_THAAR</name>
<keyword evidence="3" id="KW-1185">Reference proteome</keyword>
<dbReference type="InterPro" id="IPR012495">
    <property type="entry name" value="TadE-like_dom"/>
</dbReference>
<protein>
    <recommendedName>
        <fullName evidence="1">TadE-like domain-containing protein</fullName>
    </recommendedName>
</protein>
<proteinExistence type="predicted"/>
<accession>A0A2R4BQM1</accession>
<evidence type="ECO:0000313" key="2">
    <source>
        <dbReference type="EMBL" id="AVR89636.1"/>
    </source>
</evidence>
<evidence type="ECO:0000313" key="3">
    <source>
        <dbReference type="Proteomes" id="UP000241885"/>
    </source>
</evidence>